<reference evidence="1" key="1">
    <citation type="journal article" date="2022" name="bioRxiv">
        <title>Sequencing and chromosome-scale assembly of the giantPleurodeles waltlgenome.</title>
        <authorList>
            <person name="Brown T."/>
            <person name="Elewa A."/>
            <person name="Iarovenko S."/>
            <person name="Subramanian E."/>
            <person name="Araus A.J."/>
            <person name="Petzold A."/>
            <person name="Susuki M."/>
            <person name="Suzuki K.-i.T."/>
            <person name="Hayashi T."/>
            <person name="Toyoda A."/>
            <person name="Oliveira C."/>
            <person name="Osipova E."/>
            <person name="Leigh N.D."/>
            <person name="Simon A."/>
            <person name="Yun M.H."/>
        </authorList>
    </citation>
    <scope>NUCLEOTIDE SEQUENCE</scope>
    <source>
        <strain evidence="1">20211129_DDA</strain>
        <tissue evidence="1">Liver</tissue>
    </source>
</reference>
<sequence>MATQRLGRPAGGKRLPVRVGAPFGHRIEERGKPGVVHLTSRDAAGYGVGGQDNCPGTGVLPSSSQGAGLNLEHFEEELLDYEEEEEEHEVAVQTGGTVEMPKVNKRAVQGDHQVGRRHQELIAGNLPRASAELCNKQNQQNSAATMAVNSEAMAEAPDCSASIVWGFRDHCRLSIGIFKKAAGKRTPGTDGERVL</sequence>
<protein>
    <submittedName>
        <fullName evidence="1">Uncharacterized protein</fullName>
    </submittedName>
</protein>
<proteinExistence type="predicted"/>
<dbReference type="AlphaFoldDB" id="A0AAV7T8Y9"/>
<evidence type="ECO:0000313" key="2">
    <source>
        <dbReference type="Proteomes" id="UP001066276"/>
    </source>
</evidence>
<dbReference type="Proteomes" id="UP001066276">
    <property type="component" value="Chromosome 4_1"/>
</dbReference>
<accession>A0AAV7T8Y9</accession>
<organism evidence="1 2">
    <name type="scientific">Pleurodeles waltl</name>
    <name type="common">Iberian ribbed newt</name>
    <dbReference type="NCBI Taxonomy" id="8319"/>
    <lineage>
        <taxon>Eukaryota</taxon>
        <taxon>Metazoa</taxon>
        <taxon>Chordata</taxon>
        <taxon>Craniata</taxon>
        <taxon>Vertebrata</taxon>
        <taxon>Euteleostomi</taxon>
        <taxon>Amphibia</taxon>
        <taxon>Batrachia</taxon>
        <taxon>Caudata</taxon>
        <taxon>Salamandroidea</taxon>
        <taxon>Salamandridae</taxon>
        <taxon>Pleurodelinae</taxon>
        <taxon>Pleurodeles</taxon>
    </lineage>
</organism>
<gene>
    <name evidence="1" type="ORF">NDU88_004220</name>
</gene>
<evidence type="ECO:0000313" key="1">
    <source>
        <dbReference type="EMBL" id="KAJ1172373.1"/>
    </source>
</evidence>
<dbReference type="EMBL" id="JANPWB010000007">
    <property type="protein sequence ID" value="KAJ1172373.1"/>
    <property type="molecule type" value="Genomic_DNA"/>
</dbReference>
<name>A0AAV7T8Y9_PLEWA</name>
<comment type="caution">
    <text evidence="1">The sequence shown here is derived from an EMBL/GenBank/DDBJ whole genome shotgun (WGS) entry which is preliminary data.</text>
</comment>
<keyword evidence="2" id="KW-1185">Reference proteome</keyword>